<sequence length="63" mass="7059">MPPECLRIQRNAPHYSTRIHGEQNGKAIRQELGASEITSVGQLKRKNTGEKQDPGCEWKKGEA</sequence>
<organism evidence="2 3">
    <name type="scientific">Batillaria attramentaria</name>
    <dbReference type="NCBI Taxonomy" id="370345"/>
    <lineage>
        <taxon>Eukaryota</taxon>
        <taxon>Metazoa</taxon>
        <taxon>Spiralia</taxon>
        <taxon>Lophotrochozoa</taxon>
        <taxon>Mollusca</taxon>
        <taxon>Gastropoda</taxon>
        <taxon>Caenogastropoda</taxon>
        <taxon>Sorbeoconcha</taxon>
        <taxon>Cerithioidea</taxon>
        <taxon>Batillariidae</taxon>
        <taxon>Batillaria</taxon>
    </lineage>
</organism>
<feature type="non-terminal residue" evidence="2">
    <location>
        <position position="63"/>
    </location>
</feature>
<feature type="region of interest" description="Disordered" evidence="1">
    <location>
        <begin position="39"/>
        <end position="63"/>
    </location>
</feature>
<dbReference type="Proteomes" id="UP001519460">
    <property type="component" value="Unassembled WGS sequence"/>
</dbReference>
<name>A0ABD0LZS3_9CAEN</name>
<evidence type="ECO:0000313" key="2">
    <source>
        <dbReference type="EMBL" id="KAK7504926.1"/>
    </source>
</evidence>
<proteinExistence type="predicted"/>
<dbReference type="EMBL" id="JACVVK020000013">
    <property type="protein sequence ID" value="KAK7504926.1"/>
    <property type="molecule type" value="Genomic_DNA"/>
</dbReference>
<feature type="region of interest" description="Disordered" evidence="1">
    <location>
        <begin position="1"/>
        <end position="23"/>
    </location>
</feature>
<evidence type="ECO:0000313" key="3">
    <source>
        <dbReference type="Proteomes" id="UP001519460"/>
    </source>
</evidence>
<reference evidence="2 3" key="1">
    <citation type="journal article" date="2023" name="Sci. Data">
        <title>Genome assembly of the Korean intertidal mud-creeper Batillaria attramentaria.</title>
        <authorList>
            <person name="Patra A.K."/>
            <person name="Ho P.T."/>
            <person name="Jun S."/>
            <person name="Lee S.J."/>
            <person name="Kim Y."/>
            <person name="Won Y.J."/>
        </authorList>
    </citation>
    <scope>NUCLEOTIDE SEQUENCE [LARGE SCALE GENOMIC DNA]</scope>
    <source>
        <strain evidence="2">Wonlab-2016</strain>
    </source>
</reference>
<feature type="compositionally biased region" description="Basic and acidic residues" evidence="1">
    <location>
        <begin position="47"/>
        <end position="63"/>
    </location>
</feature>
<dbReference type="AlphaFoldDB" id="A0ABD0LZS3"/>
<gene>
    <name evidence="2" type="ORF">BaRGS_00003954</name>
</gene>
<comment type="caution">
    <text evidence="2">The sequence shown here is derived from an EMBL/GenBank/DDBJ whole genome shotgun (WGS) entry which is preliminary data.</text>
</comment>
<protein>
    <submittedName>
        <fullName evidence="2">Uncharacterized protein</fullName>
    </submittedName>
</protein>
<accession>A0ABD0LZS3</accession>
<keyword evidence="3" id="KW-1185">Reference proteome</keyword>
<evidence type="ECO:0000256" key="1">
    <source>
        <dbReference type="SAM" id="MobiDB-lite"/>
    </source>
</evidence>